<evidence type="ECO:0000256" key="6">
    <source>
        <dbReference type="SAM" id="Phobius"/>
    </source>
</evidence>
<accession>A0A6A9QM03</accession>
<sequence length="226" mass="26402">MLIHTSYLDIKYREVNPKIWLIYSPLILFFFINFQRLNLFLFFYSYIISSILIFIFYYFSLLGGADLFLLLILNLANAHVRSLLGDSYFINSGMEPLIVIIYSLIPIVIVGLGNLLFNLHKTPKDLSLKTRTTLAFSGRQMTIKEFLNSKFVFPLTEIDQNGSRQVRLSFSIEEDDSEWRKRYEKLLKEGLVREDEKIWVAWGVPVIPFILLGYSLLIIFGFPSFI</sequence>
<keyword evidence="5 6" id="KW-0472">Membrane</keyword>
<feature type="domain" description="Prepilin type IV endopeptidase peptidase" evidence="7">
    <location>
        <begin position="1"/>
        <end position="109"/>
    </location>
</feature>
<feature type="domain" description="Preflagellin peptidase C-terminal" evidence="8">
    <location>
        <begin position="132"/>
        <end position="221"/>
    </location>
</feature>
<comment type="caution">
    <text evidence="9">The sequence shown here is derived from an EMBL/GenBank/DDBJ whole genome shotgun (WGS) entry which is preliminary data.</text>
</comment>
<evidence type="ECO:0000259" key="8">
    <source>
        <dbReference type="Pfam" id="PF06847"/>
    </source>
</evidence>
<evidence type="ECO:0000256" key="3">
    <source>
        <dbReference type="ARBA" id="ARBA00022692"/>
    </source>
</evidence>
<dbReference type="Gene3D" id="6.10.250.3240">
    <property type="match status" value="1"/>
</dbReference>
<feature type="transmembrane region" description="Helical" evidence="6">
    <location>
        <begin position="20"/>
        <end position="44"/>
    </location>
</feature>
<dbReference type="PANTHER" id="PTHR36506">
    <property type="entry name" value="PREFLAGELLIN PEPTIDASE"/>
    <property type="match status" value="1"/>
</dbReference>
<name>A0A6A9QM03_SULME</name>
<dbReference type="GO" id="GO:0005886">
    <property type="term" value="C:plasma membrane"/>
    <property type="evidence" value="ECO:0007669"/>
    <property type="project" value="UniProtKB-SubCell"/>
</dbReference>
<evidence type="ECO:0000313" key="10">
    <source>
        <dbReference type="Proteomes" id="UP000470772"/>
    </source>
</evidence>
<dbReference type="EMBL" id="WGGD01000005">
    <property type="protein sequence ID" value="MUN28738.1"/>
    <property type="molecule type" value="Genomic_DNA"/>
</dbReference>
<dbReference type="InterPro" id="IPR009655">
    <property type="entry name" value="Preflagellin_peptidase_C"/>
</dbReference>
<organism evidence="9 10">
    <name type="scientific">Sulfuracidifex metallicus DSM 6482 = JCM 9184</name>
    <dbReference type="NCBI Taxonomy" id="523847"/>
    <lineage>
        <taxon>Archaea</taxon>
        <taxon>Thermoproteota</taxon>
        <taxon>Thermoprotei</taxon>
        <taxon>Sulfolobales</taxon>
        <taxon>Sulfolobaceae</taxon>
        <taxon>Sulfuracidifex</taxon>
    </lineage>
</organism>
<evidence type="ECO:0000256" key="1">
    <source>
        <dbReference type="ARBA" id="ARBA00004651"/>
    </source>
</evidence>
<protein>
    <submittedName>
        <fullName evidence="9">Peptidase A24</fullName>
    </submittedName>
</protein>
<evidence type="ECO:0000256" key="5">
    <source>
        <dbReference type="ARBA" id="ARBA00023136"/>
    </source>
</evidence>
<comment type="subcellular location">
    <subcellularLocation>
        <location evidence="1">Cell membrane</location>
        <topology evidence="1">Multi-pass membrane protein</topology>
    </subcellularLocation>
</comment>
<dbReference type="GO" id="GO:0004190">
    <property type="term" value="F:aspartic-type endopeptidase activity"/>
    <property type="evidence" value="ECO:0007669"/>
    <property type="project" value="InterPro"/>
</dbReference>
<evidence type="ECO:0000259" key="7">
    <source>
        <dbReference type="Pfam" id="PF01478"/>
    </source>
</evidence>
<dbReference type="InterPro" id="IPR052218">
    <property type="entry name" value="Preflagellin_Peptidase"/>
</dbReference>
<dbReference type="Gene3D" id="1.20.120.1220">
    <property type="match status" value="1"/>
</dbReference>
<keyword evidence="10" id="KW-1185">Reference proteome</keyword>
<feature type="transmembrane region" description="Helical" evidence="6">
    <location>
        <begin position="198"/>
        <end position="222"/>
    </location>
</feature>
<dbReference type="PANTHER" id="PTHR36506:SF1">
    <property type="entry name" value="PREFLAGELLIN PEPTIDASE"/>
    <property type="match status" value="1"/>
</dbReference>
<dbReference type="RefSeq" id="WP_156016411.1">
    <property type="nucleotide sequence ID" value="NZ_WGGD01000005.1"/>
</dbReference>
<dbReference type="InterPro" id="IPR000045">
    <property type="entry name" value="Prepilin_IV_endopep_pep"/>
</dbReference>
<keyword evidence="3 6" id="KW-0812">Transmembrane</keyword>
<dbReference type="AlphaFoldDB" id="A0A6A9QM03"/>
<dbReference type="Proteomes" id="UP000470772">
    <property type="component" value="Unassembled WGS sequence"/>
</dbReference>
<reference evidence="9 10" key="1">
    <citation type="submission" date="2019-10" db="EMBL/GenBank/DDBJ databases">
        <title>Sequencing and Assembly of Multiple Reported Metal-Biooxidizing Members of the Extremely Thermoacidophilic Archaeal Family Sulfolobaceae.</title>
        <authorList>
            <person name="Counts J.A."/>
            <person name="Kelly R.M."/>
        </authorList>
    </citation>
    <scope>NUCLEOTIDE SEQUENCE [LARGE SCALE GENOMIC DNA]</scope>
    <source>
        <strain evidence="9 10">DSM 6482</strain>
    </source>
</reference>
<dbReference type="OrthoDB" id="19094at2157"/>
<gene>
    <name evidence="9" type="ORF">GC250_04630</name>
</gene>
<evidence type="ECO:0000256" key="2">
    <source>
        <dbReference type="ARBA" id="ARBA00022475"/>
    </source>
</evidence>
<keyword evidence="2" id="KW-1003">Cell membrane</keyword>
<dbReference type="Pfam" id="PF06847">
    <property type="entry name" value="Arc_PepC_II"/>
    <property type="match status" value="1"/>
</dbReference>
<dbReference type="Pfam" id="PF01478">
    <property type="entry name" value="Peptidase_A24"/>
    <property type="match status" value="1"/>
</dbReference>
<keyword evidence="4 6" id="KW-1133">Transmembrane helix</keyword>
<feature type="transmembrane region" description="Helical" evidence="6">
    <location>
        <begin position="96"/>
        <end position="117"/>
    </location>
</feature>
<evidence type="ECO:0000313" key="9">
    <source>
        <dbReference type="EMBL" id="MUN28738.1"/>
    </source>
</evidence>
<proteinExistence type="predicted"/>
<evidence type="ECO:0000256" key="4">
    <source>
        <dbReference type="ARBA" id="ARBA00022989"/>
    </source>
</evidence>